<sequence>MAQTMSVFFILLSAMVIQASSRPVDIVSTNLNKGTNDKITYDKEGSSFSSTWMIKTRVLGQNTGGVYENYMCEVYPKVCHLKGSVGKDCCNNKCVDVKSDNMNCSKCGDKCEEGNICCNGKCIDINTDKHHCGGCNNKCTHGVRCNYGMCGYAA</sequence>
<dbReference type="PANTHER" id="PTHR33227:SF21">
    <property type="entry name" value="F12F1.21 PROTEIN"/>
    <property type="match status" value="1"/>
</dbReference>
<gene>
    <name evidence="4" type="ORF">OLC1_LOCUS24813</name>
</gene>
<evidence type="ECO:0000313" key="5">
    <source>
        <dbReference type="Proteomes" id="UP001161247"/>
    </source>
</evidence>
<name>A0AAV1BXR4_OLDCO</name>
<keyword evidence="2 3" id="KW-0732">Signal</keyword>
<feature type="signal peptide" evidence="3">
    <location>
        <begin position="1"/>
        <end position="21"/>
    </location>
</feature>
<comment type="caution">
    <text evidence="4">The sequence shown here is derived from an EMBL/GenBank/DDBJ whole genome shotgun (WGS) entry which is preliminary data.</text>
</comment>
<dbReference type="InterPro" id="IPR006969">
    <property type="entry name" value="Stig-like"/>
</dbReference>
<comment type="similarity">
    <text evidence="1">Belongs to the STIG1 family.</text>
</comment>
<keyword evidence="5" id="KW-1185">Reference proteome</keyword>
<evidence type="ECO:0000256" key="2">
    <source>
        <dbReference type="ARBA" id="ARBA00022729"/>
    </source>
</evidence>
<dbReference type="Proteomes" id="UP001161247">
    <property type="component" value="Unassembled WGS sequence"/>
</dbReference>
<evidence type="ECO:0000313" key="4">
    <source>
        <dbReference type="EMBL" id="CAI9086822.1"/>
    </source>
</evidence>
<dbReference type="Pfam" id="PF04885">
    <property type="entry name" value="Stig1"/>
    <property type="match status" value="1"/>
</dbReference>
<evidence type="ECO:0000256" key="1">
    <source>
        <dbReference type="ARBA" id="ARBA00006010"/>
    </source>
</evidence>
<organism evidence="4 5">
    <name type="scientific">Oldenlandia corymbosa var. corymbosa</name>
    <dbReference type="NCBI Taxonomy" id="529605"/>
    <lineage>
        <taxon>Eukaryota</taxon>
        <taxon>Viridiplantae</taxon>
        <taxon>Streptophyta</taxon>
        <taxon>Embryophyta</taxon>
        <taxon>Tracheophyta</taxon>
        <taxon>Spermatophyta</taxon>
        <taxon>Magnoliopsida</taxon>
        <taxon>eudicotyledons</taxon>
        <taxon>Gunneridae</taxon>
        <taxon>Pentapetalae</taxon>
        <taxon>asterids</taxon>
        <taxon>lamiids</taxon>
        <taxon>Gentianales</taxon>
        <taxon>Rubiaceae</taxon>
        <taxon>Rubioideae</taxon>
        <taxon>Spermacoceae</taxon>
        <taxon>Hedyotis-Oldenlandia complex</taxon>
        <taxon>Oldenlandia</taxon>
    </lineage>
</organism>
<proteinExistence type="inferred from homology"/>
<reference evidence="4" key="1">
    <citation type="submission" date="2023-03" db="EMBL/GenBank/DDBJ databases">
        <authorList>
            <person name="Julca I."/>
        </authorList>
    </citation>
    <scope>NUCLEOTIDE SEQUENCE</scope>
</reference>
<protein>
    <submittedName>
        <fullName evidence="4">OLC1v1020738C1</fullName>
    </submittedName>
</protein>
<dbReference type="AlphaFoldDB" id="A0AAV1BXR4"/>
<dbReference type="PANTHER" id="PTHR33227">
    <property type="entry name" value="STIGMA-SPECIFIC STIG1-LIKE PROTEIN 3"/>
    <property type="match status" value="1"/>
</dbReference>
<feature type="chain" id="PRO_5043684704" evidence="3">
    <location>
        <begin position="22"/>
        <end position="154"/>
    </location>
</feature>
<accession>A0AAV1BXR4</accession>
<dbReference type="EMBL" id="CATKSE010000001">
    <property type="protein sequence ID" value="CAI9086822.1"/>
    <property type="molecule type" value="Genomic_DNA"/>
</dbReference>
<evidence type="ECO:0000256" key="3">
    <source>
        <dbReference type="SAM" id="SignalP"/>
    </source>
</evidence>